<evidence type="ECO:0000313" key="1">
    <source>
        <dbReference type="EMBL" id="EDX71510.1"/>
    </source>
</evidence>
<dbReference type="AlphaFoldDB" id="B4W2V9"/>
<dbReference type="Proteomes" id="UP000003835">
    <property type="component" value="Unassembled WGS sequence"/>
</dbReference>
<dbReference type="HOGENOM" id="CLU_3214833_0_0_3"/>
<name>B4W2V9_9CYAN</name>
<protein>
    <submittedName>
        <fullName evidence="1">Uncharacterized protein</fullName>
    </submittedName>
</protein>
<accession>B4W2V9</accession>
<dbReference type="EMBL" id="DS989872">
    <property type="protein sequence ID" value="EDX71510.1"/>
    <property type="molecule type" value="Genomic_DNA"/>
</dbReference>
<sequence length="44" mass="4898">MVTKPLRGLVLTENSDSESYILYRIRLAAEWLNGYDALIGKGLG</sequence>
<evidence type="ECO:0000313" key="2">
    <source>
        <dbReference type="Proteomes" id="UP000003835"/>
    </source>
</evidence>
<proteinExistence type="predicted"/>
<keyword evidence="2" id="KW-1185">Reference proteome</keyword>
<dbReference type="STRING" id="118168.MC7420_76"/>
<gene>
    <name evidence="1" type="ORF">MC7420_76</name>
</gene>
<reference evidence="1 2" key="1">
    <citation type="submission" date="2008-07" db="EMBL/GenBank/DDBJ databases">
        <authorList>
            <person name="Tandeau de Marsac N."/>
            <person name="Ferriera S."/>
            <person name="Johnson J."/>
            <person name="Kravitz S."/>
            <person name="Beeson K."/>
            <person name="Sutton G."/>
            <person name="Rogers Y.-H."/>
            <person name="Friedman R."/>
            <person name="Frazier M."/>
            <person name="Venter J.C."/>
        </authorList>
    </citation>
    <scope>NUCLEOTIDE SEQUENCE [LARGE SCALE GENOMIC DNA]</scope>
    <source>
        <strain evidence="1 2">PCC 7420</strain>
    </source>
</reference>
<organism evidence="1 2">
    <name type="scientific">Coleofasciculus chthonoplastes PCC 7420</name>
    <dbReference type="NCBI Taxonomy" id="118168"/>
    <lineage>
        <taxon>Bacteria</taxon>
        <taxon>Bacillati</taxon>
        <taxon>Cyanobacteriota</taxon>
        <taxon>Cyanophyceae</taxon>
        <taxon>Coleofasciculales</taxon>
        <taxon>Coleofasciculaceae</taxon>
        <taxon>Coleofasciculus</taxon>
    </lineage>
</organism>